<keyword evidence="1" id="KW-1133">Transmembrane helix</keyword>
<dbReference type="Proteomes" id="UP000095439">
    <property type="component" value="Unassembled WGS sequence"/>
</dbReference>
<keyword evidence="1" id="KW-0472">Membrane</keyword>
<protein>
    <submittedName>
        <fullName evidence="3">Spore cortex-lytic enzyme</fullName>
    </submittedName>
</protein>
<evidence type="ECO:0000259" key="2">
    <source>
        <dbReference type="Pfam" id="PF07486"/>
    </source>
</evidence>
<sequence length="239" mass="27356">MKLSRRQKRILKRKLKRIAGDAVAVIVGAGMFVGLLIAWANEPMPDWSEYTEENHIGMVQVEGSDTWLTQEEYEQMCKERDAYKAAEQAEEQSYYNAILQSTETPVPTTTAAIGSLDWDADDSYRLAKIAMAEAEGEDTEGKALVILVVLNRVWSDDFPDTIEGVITEDTQFAAYENGRYDRVEPDADCYRALEMVQVEHWDESRGATYFERTTDETTWHNTTLKKLFTHGNHTFYTEE</sequence>
<dbReference type="EMBL" id="CYYY01000001">
    <property type="protein sequence ID" value="CUN40403.1"/>
    <property type="molecule type" value="Genomic_DNA"/>
</dbReference>
<dbReference type="Gene3D" id="1.10.10.2520">
    <property type="entry name" value="Cell wall hydrolase SleB, domain 1"/>
    <property type="match status" value="1"/>
</dbReference>
<dbReference type="Pfam" id="PF07486">
    <property type="entry name" value="Hydrolase_2"/>
    <property type="match status" value="1"/>
</dbReference>
<accession>A0A173WLM4</accession>
<organism evidence="3 4">
    <name type="scientific">Dorea longicatena</name>
    <dbReference type="NCBI Taxonomy" id="88431"/>
    <lineage>
        <taxon>Bacteria</taxon>
        <taxon>Bacillati</taxon>
        <taxon>Bacillota</taxon>
        <taxon>Clostridia</taxon>
        <taxon>Lachnospirales</taxon>
        <taxon>Lachnospiraceae</taxon>
        <taxon>Dorea</taxon>
    </lineage>
</organism>
<dbReference type="RefSeq" id="WP_227063864.1">
    <property type="nucleotide sequence ID" value="NZ_CABIWY010000001.1"/>
</dbReference>
<feature type="transmembrane region" description="Helical" evidence="1">
    <location>
        <begin position="21"/>
        <end position="40"/>
    </location>
</feature>
<evidence type="ECO:0000256" key="1">
    <source>
        <dbReference type="SAM" id="Phobius"/>
    </source>
</evidence>
<name>A0A173WLM4_9FIRM</name>
<dbReference type="InterPro" id="IPR042047">
    <property type="entry name" value="SleB_dom1"/>
</dbReference>
<reference evidence="3 4" key="1">
    <citation type="submission" date="2015-09" db="EMBL/GenBank/DDBJ databases">
        <authorList>
            <consortium name="Pathogen Informatics"/>
        </authorList>
    </citation>
    <scope>NUCLEOTIDE SEQUENCE [LARGE SCALE GENOMIC DNA]</scope>
    <source>
        <strain evidence="3 4">2789STDY5608866</strain>
    </source>
</reference>
<keyword evidence="1" id="KW-0812">Transmembrane</keyword>
<feature type="domain" description="Cell wall hydrolase SleB" evidence="2">
    <location>
        <begin position="136"/>
        <end position="236"/>
    </location>
</feature>
<dbReference type="AlphaFoldDB" id="A0A173WLM4"/>
<dbReference type="InterPro" id="IPR011105">
    <property type="entry name" value="Cell_wall_hydrolase_SleB"/>
</dbReference>
<dbReference type="GO" id="GO:0016787">
    <property type="term" value="F:hydrolase activity"/>
    <property type="evidence" value="ECO:0007669"/>
    <property type="project" value="InterPro"/>
</dbReference>
<evidence type="ECO:0000313" key="4">
    <source>
        <dbReference type="Proteomes" id="UP000095439"/>
    </source>
</evidence>
<evidence type="ECO:0000313" key="3">
    <source>
        <dbReference type="EMBL" id="CUN40403.1"/>
    </source>
</evidence>
<proteinExistence type="predicted"/>
<gene>
    <name evidence="3" type="primary">sleB_1</name>
    <name evidence="3" type="ORF">ERS852423_00343</name>
</gene>